<evidence type="ECO:0000313" key="1">
    <source>
        <dbReference type="EMBL" id="GBP62823.1"/>
    </source>
</evidence>
<protein>
    <submittedName>
        <fullName evidence="1">Uncharacterized protein</fullName>
    </submittedName>
</protein>
<reference evidence="1 2" key="1">
    <citation type="journal article" date="2019" name="Commun. Biol.">
        <title>The bagworm genome reveals a unique fibroin gene that provides high tensile strength.</title>
        <authorList>
            <person name="Kono N."/>
            <person name="Nakamura H."/>
            <person name="Ohtoshi R."/>
            <person name="Tomita M."/>
            <person name="Numata K."/>
            <person name="Arakawa K."/>
        </authorList>
    </citation>
    <scope>NUCLEOTIDE SEQUENCE [LARGE SCALE GENOMIC DNA]</scope>
</reference>
<sequence>MLTSRSLPFLTQREHFCLKYFVEEFESICRLPGFHAVSLFRQGRTDFAFNLITIGVDVWPDDGESVHHCWIQVLNTLELESGNVHKVRQFSEIHGYFELPVGKYVLQLFSAPYPIKVDMLLLSLCLKVATLRSPITSHVPSNFIYMGQIVEALQDTNKSSAEPLPASYKLFFLLFFSPLTQLSLSEV</sequence>
<dbReference type="EMBL" id="BGZK01000850">
    <property type="protein sequence ID" value="GBP62823.1"/>
    <property type="molecule type" value="Genomic_DNA"/>
</dbReference>
<accession>A0A4C1XI26</accession>
<organism evidence="1 2">
    <name type="scientific">Eumeta variegata</name>
    <name type="common">Bagworm moth</name>
    <name type="synonym">Eumeta japonica</name>
    <dbReference type="NCBI Taxonomy" id="151549"/>
    <lineage>
        <taxon>Eukaryota</taxon>
        <taxon>Metazoa</taxon>
        <taxon>Ecdysozoa</taxon>
        <taxon>Arthropoda</taxon>
        <taxon>Hexapoda</taxon>
        <taxon>Insecta</taxon>
        <taxon>Pterygota</taxon>
        <taxon>Neoptera</taxon>
        <taxon>Endopterygota</taxon>
        <taxon>Lepidoptera</taxon>
        <taxon>Glossata</taxon>
        <taxon>Ditrysia</taxon>
        <taxon>Tineoidea</taxon>
        <taxon>Psychidae</taxon>
        <taxon>Oiketicinae</taxon>
        <taxon>Eumeta</taxon>
    </lineage>
</organism>
<gene>
    <name evidence="1" type="ORF">EVAR_50653_1</name>
</gene>
<proteinExistence type="predicted"/>
<name>A0A4C1XI26_EUMVA</name>
<comment type="caution">
    <text evidence="1">The sequence shown here is derived from an EMBL/GenBank/DDBJ whole genome shotgun (WGS) entry which is preliminary data.</text>
</comment>
<dbReference type="Proteomes" id="UP000299102">
    <property type="component" value="Unassembled WGS sequence"/>
</dbReference>
<evidence type="ECO:0000313" key="2">
    <source>
        <dbReference type="Proteomes" id="UP000299102"/>
    </source>
</evidence>
<dbReference type="AlphaFoldDB" id="A0A4C1XI26"/>
<keyword evidence="2" id="KW-1185">Reference proteome</keyword>